<dbReference type="InterPro" id="IPR004654">
    <property type="entry name" value="ROK_glcA"/>
</dbReference>
<dbReference type="SUPFAM" id="SSF53067">
    <property type="entry name" value="Actin-like ATPase domain"/>
    <property type="match status" value="1"/>
</dbReference>
<sequence>MPSYAVGLDIGGTKISAGVVDGSGRILARSRRPTTPDDASAIERDVIELVAELASEFPVDAVGVAAAGLVDADRSTVRFAPNLVWRDHPLGDRLSRALSLPVVVENDANAAGWAEHRFGAGMGASDLLMVTLGTGIGGAVVSGSKLVRGSNGFASEIGHLRFVPDGLPCGCGRLGCWEQYASGSALARGARHAAATMPDRSVALVARAGGDPARIHGEHVTALARDGDPLAVQLVEQLAGDLGLGIASLVAVLDPAVVVLGGGMATDGDYLLPLVEKVVRAELVGPVPPQIRVAAFRDEGGLVGAADLAHASG</sequence>
<keyword evidence="5" id="KW-0418">Kinase</keyword>
<dbReference type="CDD" id="cd24061">
    <property type="entry name" value="ASKHA_NBD_ROK_SgGLK-like"/>
    <property type="match status" value="1"/>
</dbReference>
<dbReference type="Pfam" id="PF00480">
    <property type="entry name" value="ROK"/>
    <property type="match status" value="1"/>
</dbReference>
<dbReference type="RefSeq" id="WP_120059797.1">
    <property type="nucleotide sequence ID" value="NZ_QYRP01000002.1"/>
</dbReference>
<evidence type="ECO:0000256" key="6">
    <source>
        <dbReference type="ARBA" id="ARBA00022840"/>
    </source>
</evidence>
<name>A0A3A5H7Q5_9ACTN</name>
<dbReference type="AlphaFoldDB" id="A0A3A5H7Q5"/>
<dbReference type="PANTHER" id="PTHR18964:SF173">
    <property type="entry name" value="GLUCOKINASE"/>
    <property type="match status" value="1"/>
</dbReference>
<dbReference type="EMBL" id="QYRP01000002">
    <property type="protein sequence ID" value="RJS45898.1"/>
    <property type="molecule type" value="Genomic_DNA"/>
</dbReference>
<keyword evidence="9" id="KW-1185">Reference proteome</keyword>
<organism evidence="8 9">
    <name type="scientific">Nocardioides cavernaquae</name>
    <dbReference type="NCBI Taxonomy" id="2321396"/>
    <lineage>
        <taxon>Bacteria</taxon>
        <taxon>Bacillati</taxon>
        <taxon>Actinomycetota</taxon>
        <taxon>Actinomycetes</taxon>
        <taxon>Propionibacteriales</taxon>
        <taxon>Nocardioidaceae</taxon>
        <taxon>Nocardioides</taxon>
    </lineage>
</organism>
<dbReference type="Proteomes" id="UP000276542">
    <property type="component" value="Unassembled WGS sequence"/>
</dbReference>
<evidence type="ECO:0000256" key="2">
    <source>
        <dbReference type="ARBA" id="ARBA00014701"/>
    </source>
</evidence>
<dbReference type="Gene3D" id="3.30.420.40">
    <property type="match status" value="2"/>
</dbReference>
<evidence type="ECO:0000256" key="1">
    <source>
        <dbReference type="ARBA" id="ARBA00006479"/>
    </source>
</evidence>
<evidence type="ECO:0000313" key="8">
    <source>
        <dbReference type="EMBL" id="RJS45898.1"/>
    </source>
</evidence>
<evidence type="ECO:0000256" key="7">
    <source>
        <dbReference type="ARBA" id="ARBA00032386"/>
    </source>
</evidence>
<accession>A0A3A5H7Q5</accession>
<dbReference type="OrthoDB" id="9810372at2"/>
<gene>
    <name evidence="8" type="ORF">D4739_06445</name>
</gene>
<keyword evidence="6" id="KW-0067">ATP-binding</keyword>
<keyword evidence="3" id="KW-0808">Transferase</keyword>
<dbReference type="InterPro" id="IPR000600">
    <property type="entry name" value="ROK"/>
</dbReference>
<evidence type="ECO:0000256" key="3">
    <source>
        <dbReference type="ARBA" id="ARBA00022679"/>
    </source>
</evidence>
<dbReference type="GO" id="GO:0005524">
    <property type="term" value="F:ATP binding"/>
    <property type="evidence" value="ECO:0007669"/>
    <property type="project" value="UniProtKB-KW"/>
</dbReference>
<comment type="caution">
    <text evidence="8">The sequence shown here is derived from an EMBL/GenBank/DDBJ whole genome shotgun (WGS) entry which is preliminary data.</text>
</comment>
<dbReference type="GO" id="GO:0004340">
    <property type="term" value="F:glucokinase activity"/>
    <property type="evidence" value="ECO:0007669"/>
    <property type="project" value="InterPro"/>
</dbReference>
<evidence type="ECO:0000313" key="9">
    <source>
        <dbReference type="Proteomes" id="UP000276542"/>
    </source>
</evidence>
<proteinExistence type="inferred from homology"/>
<dbReference type="GO" id="GO:0005737">
    <property type="term" value="C:cytoplasm"/>
    <property type="evidence" value="ECO:0007669"/>
    <property type="project" value="InterPro"/>
</dbReference>
<keyword evidence="4" id="KW-0547">Nucleotide-binding</keyword>
<reference evidence="9" key="1">
    <citation type="submission" date="2018-09" db="EMBL/GenBank/DDBJ databases">
        <authorList>
            <person name="Zhu H."/>
        </authorList>
    </citation>
    <scope>NUCLEOTIDE SEQUENCE [LARGE SCALE GENOMIC DNA]</scope>
    <source>
        <strain evidence="9">K1W22B-1</strain>
    </source>
</reference>
<comment type="similarity">
    <text evidence="1">Belongs to the ROK (NagC/XylR) family.</text>
</comment>
<protein>
    <recommendedName>
        <fullName evidence="2">Glucokinase</fullName>
    </recommendedName>
    <alternativeName>
        <fullName evidence="7">Glucose kinase</fullName>
    </alternativeName>
</protein>
<evidence type="ECO:0000256" key="5">
    <source>
        <dbReference type="ARBA" id="ARBA00022777"/>
    </source>
</evidence>
<dbReference type="PANTHER" id="PTHR18964">
    <property type="entry name" value="ROK (REPRESSOR, ORF, KINASE) FAMILY"/>
    <property type="match status" value="1"/>
</dbReference>
<dbReference type="NCBIfam" id="TIGR00744">
    <property type="entry name" value="ROK_glcA_fam"/>
    <property type="match status" value="1"/>
</dbReference>
<dbReference type="GO" id="GO:0006096">
    <property type="term" value="P:glycolytic process"/>
    <property type="evidence" value="ECO:0007669"/>
    <property type="project" value="InterPro"/>
</dbReference>
<dbReference type="InterPro" id="IPR043129">
    <property type="entry name" value="ATPase_NBD"/>
</dbReference>
<evidence type="ECO:0000256" key="4">
    <source>
        <dbReference type="ARBA" id="ARBA00022741"/>
    </source>
</evidence>